<protein>
    <recommendedName>
        <fullName evidence="2">GH16 domain-containing protein</fullName>
    </recommendedName>
</protein>
<dbReference type="GO" id="GO:0005975">
    <property type="term" value="P:carbohydrate metabolic process"/>
    <property type="evidence" value="ECO:0007669"/>
    <property type="project" value="InterPro"/>
</dbReference>
<dbReference type="InterPro" id="IPR013320">
    <property type="entry name" value="ConA-like_dom_sf"/>
</dbReference>
<feature type="domain" description="GH16" evidence="2">
    <location>
        <begin position="9"/>
        <end position="289"/>
    </location>
</feature>
<dbReference type="SUPFAM" id="SSF49899">
    <property type="entry name" value="Concanavalin A-like lectins/glucanases"/>
    <property type="match status" value="1"/>
</dbReference>
<dbReference type="Proteomes" id="UP000037600">
    <property type="component" value="Unassembled WGS sequence"/>
</dbReference>
<reference evidence="3 4" key="1">
    <citation type="submission" date="2015-04" db="EMBL/GenBank/DDBJ databases">
        <title>Draft Genome Sequence of the Novel Agar-Digesting Marine Bacterium Q1.</title>
        <authorList>
            <person name="Li Y."/>
            <person name="Li D."/>
            <person name="Chen G."/>
            <person name="Du Z."/>
        </authorList>
    </citation>
    <scope>NUCLEOTIDE SEQUENCE [LARGE SCALE GENOMIC DNA]</scope>
    <source>
        <strain evidence="3 4">Q1</strain>
    </source>
</reference>
<keyword evidence="4" id="KW-1185">Reference proteome</keyword>
<comment type="similarity">
    <text evidence="1">Belongs to the glycosyl hydrolase 16 family.</text>
</comment>
<dbReference type="PANTHER" id="PTHR10963:SF55">
    <property type="entry name" value="GLYCOSIDE HYDROLASE FAMILY 16 PROTEIN"/>
    <property type="match status" value="1"/>
</dbReference>
<name>A0A0J8H234_9ALTE</name>
<evidence type="ECO:0000256" key="1">
    <source>
        <dbReference type="ARBA" id="ARBA00006865"/>
    </source>
</evidence>
<dbReference type="EMBL" id="LAZL01000001">
    <property type="protein sequence ID" value="KMT67103.1"/>
    <property type="molecule type" value="Genomic_DNA"/>
</dbReference>
<dbReference type="STRING" id="1513271.XM47_00350"/>
<dbReference type="InterPro" id="IPR050546">
    <property type="entry name" value="Glycosyl_Hydrlase_16"/>
</dbReference>
<evidence type="ECO:0000313" key="4">
    <source>
        <dbReference type="Proteomes" id="UP000037600"/>
    </source>
</evidence>
<dbReference type="Pfam" id="PF00722">
    <property type="entry name" value="Glyco_hydro_16"/>
    <property type="match status" value="1"/>
</dbReference>
<dbReference type="Gene3D" id="2.60.120.200">
    <property type="match status" value="1"/>
</dbReference>
<dbReference type="InterPro" id="IPR000757">
    <property type="entry name" value="Beta-glucanase-like"/>
</dbReference>
<organism evidence="3 4">
    <name type="scientific">Catenovulum maritimum</name>
    <dbReference type="NCBI Taxonomy" id="1513271"/>
    <lineage>
        <taxon>Bacteria</taxon>
        <taxon>Pseudomonadati</taxon>
        <taxon>Pseudomonadota</taxon>
        <taxon>Gammaproteobacteria</taxon>
        <taxon>Alteromonadales</taxon>
        <taxon>Alteromonadaceae</taxon>
        <taxon>Catenovulum</taxon>
    </lineage>
</organism>
<dbReference type="PANTHER" id="PTHR10963">
    <property type="entry name" value="GLYCOSYL HYDROLASE-RELATED"/>
    <property type="match status" value="1"/>
</dbReference>
<sequence>MVPSLKHLDASKWELVPELSDEFEQSDFDLAKWVNDPSDWGPWSWKPENTGIEDGRLKITMNYEPHQTQRRAWKDGGKWVDVDLFYTSGILRSKQTQIYGYYEARIKGVPTFPGSSPAFWIYSIGQEQAGMAEGAIKYSEVDIVELTQSEWAGIPNVFHGPEVIDMNLHTRIVENGEVVWKRPGGYPELTKNEIHADFDPRDDFHIYGAEVTPEYVTWYLDGEQVAQKVNHHWHLPMHVTLSLGLRRPHVTYNNCPDGLDRCVVPSAATADGYPTDMLVDWVRVYKKLD</sequence>
<dbReference type="GO" id="GO:0004553">
    <property type="term" value="F:hydrolase activity, hydrolyzing O-glycosyl compounds"/>
    <property type="evidence" value="ECO:0007669"/>
    <property type="project" value="InterPro"/>
</dbReference>
<dbReference type="PROSITE" id="PS51762">
    <property type="entry name" value="GH16_2"/>
    <property type="match status" value="1"/>
</dbReference>
<accession>A0A0J8H234</accession>
<proteinExistence type="inferred from homology"/>
<evidence type="ECO:0000313" key="3">
    <source>
        <dbReference type="EMBL" id="KMT67103.1"/>
    </source>
</evidence>
<dbReference type="AlphaFoldDB" id="A0A0J8H234"/>
<comment type="caution">
    <text evidence="3">The sequence shown here is derived from an EMBL/GenBank/DDBJ whole genome shotgun (WGS) entry which is preliminary data.</text>
</comment>
<evidence type="ECO:0000259" key="2">
    <source>
        <dbReference type="PROSITE" id="PS51762"/>
    </source>
</evidence>
<gene>
    <name evidence="3" type="ORF">XM47_00350</name>
</gene>